<protein>
    <submittedName>
        <fullName evidence="2">Uncharacterized protein</fullName>
    </submittedName>
</protein>
<reference evidence="2" key="1">
    <citation type="submission" date="2018-12" db="EMBL/GenBank/DDBJ databases">
        <authorList>
            <person name="Will S."/>
            <person name="Neumann-Schaal M."/>
            <person name="Henke P."/>
        </authorList>
    </citation>
    <scope>NUCLEOTIDE SEQUENCE</scope>
    <source>
        <strain evidence="2">PCC 7102</strain>
    </source>
</reference>
<name>A0A3S1AIW9_9CYAN</name>
<keyword evidence="1" id="KW-0472">Membrane</keyword>
<proteinExistence type="predicted"/>
<feature type="transmembrane region" description="Helical" evidence="1">
    <location>
        <begin position="114"/>
        <end position="133"/>
    </location>
</feature>
<evidence type="ECO:0000313" key="3">
    <source>
        <dbReference type="Proteomes" id="UP000271624"/>
    </source>
</evidence>
<comment type="caution">
    <text evidence="2">The sequence shown here is derived from an EMBL/GenBank/DDBJ whole genome shotgun (WGS) entry which is preliminary data.</text>
</comment>
<keyword evidence="3" id="KW-1185">Reference proteome</keyword>
<organism evidence="2 3">
    <name type="scientific">Dulcicalothrix desertica PCC 7102</name>
    <dbReference type="NCBI Taxonomy" id="232991"/>
    <lineage>
        <taxon>Bacteria</taxon>
        <taxon>Bacillati</taxon>
        <taxon>Cyanobacteriota</taxon>
        <taxon>Cyanophyceae</taxon>
        <taxon>Nostocales</taxon>
        <taxon>Calotrichaceae</taxon>
        <taxon>Dulcicalothrix</taxon>
    </lineage>
</organism>
<dbReference type="OrthoDB" id="517380at2"/>
<dbReference type="Proteomes" id="UP000271624">
    <property type="component" value="Unassembled WGS sequence"/>
</dbReference>
<gene>
    <name evidence="2" type="ORF">DSM106972_065050</name>
</gene>
<keyword evidence="1" id="KW-0812">Transmembrane</keyword>
<sequence>MTANVSYNQNQQSQQSQQNEIKIASSILHRATQDDSDAIGTMFKQFLADDEQIYLVSYLGLQGLWGFGTREFACLTDRRVADITVGRFGKVSYQDGYLEHINSTFVFQPSKLKLYISVGFLFAIPIMTFLSLLLSPVDIILNLIVLVITTGIALLLLPIFVQFYYRFNKCGILIAVRGGIPIYIFTNRKLLTRANTLCRVMTVSREERIKLRGVV</sequence>
<evidence type="ECO:0000256" key="1">
    <source>
        <dbReference type="SAM" id="Phobius"/>
    </source>
</evidence>
<dbReference type="RefSeq" id="WP_127084683.1">
    <property type="nucleotide sequence ID" value="NZ_RSCL01000018.1"/>
</dbReference>
<reference evidence="2" key="2">
    <citation type="journal article" date="2019" name="Genome Biol. Evol.">
        <title>Day and night: Metabolic profiles and evolutionary relationships of six axenic non-marine cyanobacteria.</title>
        <authorList>
            <person name="Will S.E."/>
            <person name="Henke P."/>
            <person name="Boedeker C."/>
            <person name="Huang S."/>
            <person name="Brinkmann H."/>
            <person name="Rohde M."/>
            <person name="Jarek M."/>
            <person name="Friedl T."/>
            <person name="Seufert S."/>
            <person name="Schumacher M."/>
            <person name="Overmann J."/>
            <person name="Neumann-Schaal M."/>
            <person name="Petersen J."/>
        </authorList>
    </citation>
    <scope>NUCLEOTIDE SEQUENCE [LARGE SCALE GENOMIC DNA]</scope>
    <source>
        <strain evidence="2">PCC 7102</strain>
    </source>
</reference>
<dbReference type="AlphaFoldDB" id="A0A3S1AIW9"/>
<evidence type="ECO:0000313" key="2">
    <source>
        <dbReference type="EMBL" id="RUT01882.1"/>
    </source>
</evidence>
<accession>A0A3S1AIW9</accession>
<keyword evidence="1" id="KW-1133">Transmembrane helix</keyword>
<dbReference type="EMBL" id="RSCL01000018">
    <property type="protein sequence ID" value="RUT01882.1"/>
    <property type="molecule type" value="Genomic_DNA"/>
</dbReference>
<feature type="transmembrane region" description="Helical" evidence="1">
    <location>
        <begin position="139"/>
        <end position="165"/>
    </location>
</feature>